<dbReference type="InterPro" id="IPR003601">
    <property type="entry name" value="Topo_IA_2"/>
</dbReference>
<feature type="site" description="Interaction with DNA" evidence="10">
    <location>
        <position position="143"/>
    </location>
</feature>
<dbReference type="RefSeq" id="WP_005612814.1">
    <property type="nucleotide sequence ID" value="NZ_CABKOA010000008.1"/>
</dbReference>
<dbReference type="HAMAP" id="MF_00952">
    <property type="entry name" value="Topoisom_1_prok"/>
    <property type="match status" value="1"/>
</dbReference>
<keyword evidence="9 10" id="KW-0413">Isomerase</keyword>
<dbReference type="CDD" id="cd00186">
    <property type="entry name" value="TOP1Ac"/>
    <property type="match status" value="1"/>
</dbReference>
<keyword evidence="8 10" id="KW-0238">DNA-binding</keyword>
<dbReference type="PROSITE" id="PS52039">
    <property type="entry name" value="TOPO_IA_2"/>
    <property type="match status" value="1"/>
</dbReference>
<evidence type="ECO:0000259" key="11">
    <source>
        <dbReference type="PROSITE" id="PS50880"/>
    </source>
</evidence>
<feature type="domain" description="Topo IA-type catalytic" evidence="12">
    <location>
        <begin position="129"/>
        <end position="559"/>
    </location>
</feature>
<comment type="catalytic activity">
    <reaction evidence="1 10">
        <text>ATP-independent breakage of single-stranded DNA, followed by passage and rejoining.</text>
        <dbReference type="EC" id="5.6.2.1"/>
    </reaction>
</comment>
<evidence type="ECO:0000256" key="3">
    <source>
        <dbReference type="ARBA" id="ARBA00022723"/>
    </source>
</evidence>
<dbReference type="Pfam" id="PF01396">
    <property type="entry name" value="Zn_ribbon_Top1"/>
    <property type="match status" value="3"/>
</dbReference>
<evidence type="ECO:0000256" key="10">
    <source>
        <dbReference type="HAMAP-Rule" id="MF_00952"/>
    </source>
</evidence>
<dbReference type="InterPro" id="IPR034149">
    <property type="entry name" value="TOPRIM_TopoI"/>
</dbReference>
<dbReference type="Gene3D" id="1.10.460.10">
    <property type="entry name" value="Topoisomerase I, domain 2"/>
    <property type="match status" value="1"/>
</dbReference>
<feature type="region of interest" description="Interaction with DNA" evidence="10">
    <location>
        <begin position="163"/>
        <end position="168"/>
    </location>
</feature>
<dbReference type="SUPFAM" id="SSF56712">
    <property type="entry name" value="Prokaryotic type I DNA topoisomerase"/>
    <property type="match status" value="1"/>
</dbReference>
<dbReference type="PANTHER" id="PTHR42785">
    <property type="entry name" value="DNA TOPOISOMERASE, TYPE IA, CORE"/>
    <property type="match status" value="1"/>
</dbReference>
<dbReference type="EMBL" id="QSQN01000010">
    <property type="protein sequence ID" value="RGK41198.1"/>
    <property type="molecule type" value="Genomic_DNA"/>
</dbReference>
<evidence type="ECO:0000313" key="18">
    <source>
        <dbReference type="Proteomes" id="UP000285832"/>
    </source>
</evidence>
<feature type="site" description="Interaction with DNA" evidence="10">
    <location>
        <position position="139"/>
    </location>
</feature>
<name>A0A3E4LUR0_9FIRM</name>
<dbReference type="PROSITE" id="PS50880">
    <property type="entry name" value="TOPRIM"/>
    <property type="match status" value="1"/>
</dbReference>
<dbReference type="InterPro" id="IPR023405">
    <property type="entry name" value="Topo_IA_core_domain"/>
</dbReference>
<dbReference type="Proteomes" id="UP000284902">
    <property type="component" value="Unassembled WGS sequence"/>
</dbReference>
<dbReference type="NCBIfam" id="TIGR01051">
    <property type="entry name" value="topA_bact"/>
    <property type="match status" value="1"/>
</dbReference>
<keyword evidence="5" id="KW-0862">Zinc</keyword>
<dbReference type="InterPro" id="IPR013825">
    <property type="entry name" value="Topo_IA_cen_sub2"/>
</dbReference>
<comment type="function">
    <text evidence="10">Releases the supercoiling and torsional tension of DNA, which is introduced during the DNA replication and transcription, by transiently cleaving and rejoining one strand of the DNA duplex. Introduces a single-strand break via transesterification at a target site in duplex DNA. The scissile phosphodiester is attacked by the catalytic tyrosine of the enzyme, resulting in the formation of a DNA-(5'-phosphotyrosyl)-enzyme intermediate and the expulsion of a 3'-OH DNA strand. The free DNA strand then undergoes passage around the unbroken strand, thus removing DNA supercoils. Finally, in the religation step, the DNA 3'-OH attacks the covalent intermediate to expel the active-site tyrosine and restore the DNA phosphodiester backbone.</text>
</comment>
<dbReference type="GO" id="GO:0003677">
    <property type="term" value="F:DNA binding"/>
    <property type="evidence" value="ECO:0007669"/>
    <property type="project" value="UniProtKB-KW"/>
</dbReference>
<evidence type="ECO:0000259" key="12">
    <source>
        <dbReference type="PROSITE" id="PS52039"/>
    </source>
</evidence>
<keyword evidence="7 10" id="KW-0799">Topoisomerase</keyword>
<dbReference type="InterPro" id="IPR006171">
    <property type="entry name" value="TOPRIM_dom"/>
</dbReference>
<dbReference type="Proteomes" id="UP000285832">
    <property type="component" value="Unassembled WGS sequence"/>
</dbReference>
<dbReference type="Gene3D" id="1.10.290.10">
    <property type="entry name" value="Topoisomerase I, domain 4"/>
    <property type="match status" value="1"/>
</dbReference>
<dbReference type="SMART" id="SM00493">
    <property type="entry name" value="TOPRIM"/>
    <property type="match status" value="1"/>
</dbReference>
<evidence type="ECO:0000256" key="9">
    <source>
        <dbReference type="ARBA" id="ARBA00023235"/>
    </source>
</evidence>
<evidence type="ECO:0000256" key="7">
    <source>
        <dbReference type="ARBA" id="ARBA00023029"/>
    </source>
</evidence>
<evidence type="ECO:0000256" key="6">
    <source>
        <dbReference type="ARBA" id="ARBA00022842"/>
    </source>
</evidence>
<dbReference type="Pfam" id="PF01131">
    <property type="entry name" value="Topoisom_bac"/>
    <property type="match status" value="1"/>
</dbReference>
<feature type="site" description="Interaction with DNA" evidence="10">
    <location>
        <position position="33"/>
    </location>
</feature>
<dbReference type="SMART" id="SM00436">
    <property type="entry name" value="TOP1Bc"/>
    <property type="match status" value="1"/>
</dbReference>
<sequence>MAHYLVIVESPAKVKTIKKFLGSNYTVTASQGHVRDLPKSQLGIDVDNDYEPKYITIRGKGDILATLRKEAKKSDKVFLATDPDREGEAISWHLATALKLDEKKMRRITFNEITKNAVKASLKNPRDIDMNLVDAQQARRELDRMVGYKISPLLWAKVKRGLSAGRVQSVTLRIIADREAEIDAFIPEEYWSLEAVLKVKGERRPLTAKFYGTEKEKMTIHSKKEMDEILKALENAEFQITDIKKSERIRKAPLPFTTSTLQQEAAKALNFGTQKTMRIAQQLYEGVDIKGSGTVGIITYLRTDSTRISDEADAAARGYIGSVYGAEYVAAGNQIKNDGKKIQDAHEAIRPTDISRTPAAIKESLTRDQFRLYQLIWKRFTASRMQPARYETTAVKIGAAGYCFTVATSKVAFDGFRCVYTEAEEEKEESNVLVGNLSMDSVLTREEFEPKQHFTQPPAHYTEASLVKTLEELGIGRPSTYAPTISLILGRRYVTKEGKNLYMTEIGEVVNNMMKQSFPSIVDVHFTANMEGLLDMVEEGKVPWKEVIRNFYPDLDEAVQKAEKELESVKIEDEVTDVVCEECGRNMVIKYGPHGKFLACPGFPECRNTKPYLEKIGVPCPICGKDVVIRKTKKGRRYYGCENNPECEFMSWQKPSKEKCPQCGGYMVEKGNKLVCADEQCGYVTSLKKEQDHA</sequence>
<evidence type="ECO:0000256" key="5">
    <source>
        <dbReference type="ARBA" id="ARBA00022833"/>
    </source>
</evidence>
<evidence type="ECO:0000313" key="13">
    <source>
        <dbReference type="EMBL" id="RGK41198.1"/>
    </source>
</evidence>
<comment type="subunit">
    <text evidence="10">Monomer.</text>
</comment>
<dbReference type="InterPro" id="IPR023406">
    <property type="entry name" value="Topo_IA_AS"/>
</dbReference>
<dbReference type="InterPro" id="IPR000380">
    <property type="entry name" value="Topo_IA"/>
</dbReference>
<evidence type="ECO:0000256" key="2">
    <source>
        <dbReference type="ARBA" id="ARBA00009446"/>
    </source>
</evidence>
<keyword evidence="6" id="KW-0460">Magnesium</keyword>
<dbReference type="PANTHER" id="PTHR42785:SF1">
    <property type="entry name" value="DNA TOPOISOMERASE"/>
    <property type="match status" value="1"/>
</dbReference>
<dbReference type="InterPro" id="IPR013498">
    <property type="entry name" value="Topo_IA_Znf"/>
</dbReference>
<dbReference type="Gene3D" id="3.40.50.140">
    <property type="match status" value="1"/>
</dbReference>
<feature type="site" description="Interaction with DNA" evidence="10">
    <location>
        <position position="491"/>
    </location>
</feature>
<dbReference type="EMBL" id="QRHG01000018">
    <property type="protein sequence ID" value="RHF60089.1"/>
    <property type="molecule type" value="Genomic_DNA"/>
</dbReference>
<dbReference type="GO" id="GO:0008270">
    <property type="term" value="F:zinc ion binding"/>
    <property type="evidence" value="ECO:0007669"/>
    <property type="project" value="UniProtKB-KW"/>
</dbReference>
<comment type="caution">
    <text evidence="13">The sequence shown here is derived from an EMBL/GenBank/DDBJ whole genome shotgun (WGS) entry which is preliminary data.</text>
</comment>
<evidence type="ECO:0000313" key="17">
    <source>
        <dbReference type="Proteomes" id="UP000284902"/>
    </source>
</evidence>
<evidence type="ECO:0000256" key="4">
    <source>
        <dbReference type="ARBA" id="ARBA00022771"/>
    </source>
</evidence>
<evidence type="ECO:0000256" key="8">
    <source>
        <dbReference type="ARBA" id="ARBA00023125"/>
    </source>
</evidence>
<dbReference type="Proteomes" id="UP000260793">
    <property type="component" value="Unassembled WGS sequence"/>
</dbReference>
<dbReference type="EMBL" id="QRMI01000007">
    <property type="protein sequence ID" value="RHJ62844.1"/>
    <property type="molecule type" value="Genomic_DNA"/>
</dbReference>
<dbReference type="SUPFAM" id="SSF57783">
    <property type="entry name" value="Zinc beta-ribbon"/>
    <property type="match status" value="1"/>
</dbReference>
<keyword evidence="3" id="KW-0479">Metal-binding</keyword>
<dbReference type="EC" id="5.6.2.1" evidence="10"/>
<gene>
    <name evidence="10" type="primary">topA</name>
    <name evidence="15" type="ORF">DW116_04080</name>
    <name evidence="14" type="ORF">DW672_08095</name>
    <name evidence="13" type="ORF">DXD17_05050</name>
</gene>
<protein>
    <recommendedName>
        <fullName evidence="10">DNA topoisomerase 1</fullName>
        <ecNumber evidence="10">5.6.2.1</ecNumber>
    </recommendedName>
    <alternativeName>
        <fullName evidence="10">DNA topoisomerase I</fullName>
    </alternativeName>
</protein>
<evidence type="ECO:0000313" key="15">
    <source>
        <dbReference type="EMBL" id="RHJ62844.1"/>
    </source>
</evidence>
<feature type="site" description="Interaction with DNA" evidence="10">
    <location>
        <position position="148"/>
    </location>
</feature>
<keyword evidence="4" id="KW-0863">Zinc-finger</keyword>
<dbReference type="InterPro" id="IPR003602">
    <property type="entry name" value="Topo_IA_DNA-bd_dom"/>
</dbReference>
<dbReference type="GO" id="GO:0006265">
    <property type="term" value="P:DNA topological change"/>
    <property type="evidence" value="ECO:0007669"/>
    <property type="project" value="UniProtKB-UniRule"/>
</dbReference>
<dbReference type="AlphaFoldDB" id="A0A3E4LUR0"/>
<dbReference type="GO" id="GO:0005694">
    <property type="term" value="C:chromosome"/>
    <property type="evidence" value="ECO:0007669"/>
    <property type="project" value="InterPro"/>
</dbReference>
<feature type="site" description="Interaction with DNA" evidence="10">
    <location>
        <position position="140"/>
    </location>
</feature>
<dbReference type="PROSITE" id="PS00396">
    <property type="entry name" value="TOPO_IA_1"/>
    <property type="match status" value="1"/>
</dbReference>
<dbReference type="GO" id="GO:0003917">
    <property type="term" value="F:DNA topoisomerase type I (single strand cut, ATP-independent) activity"/>
    <property type="evidence" value="ECO:0007669"/>
    <property type="project" value="UniProtKB-UniRule"/>
</dbReference>
<dbReference type="CDD" id="cd03363">
    <property type="entry name" value="TOPRIM_TopoIA_TopoI"/>
    <property type="match status" value="1"/>
</dbReference>
<dbReference type="InterPro" id="IPR013497">
    <property type="entry name" value="Topo_IA_cen"/>
</dbReference>
<dbReference type="SMART" id="SM00437">
    <property type="entry name" value="TOP1Ac"/>
    <property type="match status" value="1"/>
</dbReference>
<dbReference type="Gene3D" id="2.70.20.10">
    <property type="entry name" value="Topoisomerase I, domain 3"/>
    <property type="match status" value="1"/>
</dbReference>
<evidence type="ECO:0000313" key="16">
    <source>
        <dbReference type="Proteomes" id="UP000260793"/>
    </source>
</evidence>
<proteinExistence type="inferred from homology"/>
<dbReference type="PRINTS" id="PR00417">
    <property type="entry name" value="PRTPISMRASEI"/>
</dbReference>
<dbReference type="InterPro" id="IPR013824">
    <property type="entry name" value="Topo_IA_cen_sub1"/>
</dbReference>
<dbReference type="InterPro" id="IPR013826">
    <property type="entry name" value="Topo_IA_cen_sub3"/>
</dbReference>
<dbReference type="InterPro" id="IPR028612">
    <property type="entry name" value="Topoisom_1_IA"/>
</dbReference>
<dbReference type="GeneID" id="77334610"/>
<feature type="site" description="Interaction with DNA" evidence="10">
    <location>
        <position position="155"/>
    </location>
</feature>
<dbReference type="InterPro" id="IPR005733">
    <property type="entry name" value="TopoI_bac-type"/>
</dbReference>
<comment type="similarity">
    <text evidence="2 10">Belongs to the type IA topoisomerase family.</text>
</comment>
<evidence type="ECO:0000256" key="1">
    <source>
        <dbReference type="ARBA" id="ARBA00000213"/>
    </source>
</evidence>
<organism evidence="13 16">
    <name type="scientific">[Ruminococcus] lactaris</name>
    <dbReference type="NCBI Taxonomy" id="46228"/>
    <lineage>
        <taxon>Bacteria</taxon>
        <taxon>Bacillati</taxon>
        <taxon>Bacillota</taxon>
        <taxon>Clostridia</taxon>
        <taxon>Lachnospirales</taxon>
        <taxon>Lachnospiraceae</taxon>
        <taxon>Mediterraneibacter</taxon>
    </lineage>
</organism>
<dbReference type="Pfam" id="PF01751">
    <property type="entry name" value="Toprim"/>
    <property type="match status" value="1"/>
</dbReference>
<feature type="site" description="Interaction with DNA" evidence="10">
    <location>
        <position position="302"/>
    </location>
</feature>
<feature type="active site" description="O-(5'-phospho-DNA)-tyrosine intermediate" evidence="10">
    <location>
        <position position="300"/>
    </location>
</feature>
<accession>A0A3E4LUR0</accession>
<evidence type="ECO:0000313" key="14">
    <source>
        <dbReference type="EMBL" id="RHF60089.1"/>
    </source>
</evidence>
<reference evidence="16 17" key="1">
    <citation type="submission" date="2018-08" db="EMBL/GenBank/DDBJ databases">
        <title>A genome reference for cultivated species of the human gut microbiota.</title>
        <authorList>
            <person name="Zou Y."/>
            <person name="Xue W."/>
            <person name="Luo G."/>
        </authorList>
    </citation>
    <scope>NUCLEOTIDE SEQUENCE [LARGE SCALE GENOMIC DNA]</scope>
    <source>
        <strain evidence="15 18">AM09-9</strain>
        <strain evidence="14 17">AM25-1LB</strain>
        <strain evidence="13 16">TF11-7</strain>
    </source>
</reference>
<dbReference type="Gene3D" id="3.30.65.10">
    <property type="entry name" value="Bacterial Topoisomerase I, domain 1"/>
    <property type="match status" value="2"/>
</dbReference>
<feature type="domain" description="Toprim" evidence="11">
    <location>
        <begin position="3"/>
        <end position="113"/>
    </location>
</feature>